<name>A0AAD5R827_PARTN</name>
<comment type="caution">
    <text evidence="1">The sequence shown here is derived from an EMBL/GenBank/DDBJ whole genome shotgun (WGS) entry which is preliminary data.</text>
</comment>
<dbReference type="EMBL" id="JAHQIW010006987">
    <property type="protein sequence ID" value="KAJ1371503.1"/>
    <property type="molecule type" value="Genomic_DNA"/>
</dbReference>
<organism evidence="1 2">
    <name type="scientific">Parelaphostrongylus tenuis</name>
    <name type="common">Meningeal worm</name>
    <dbReference type="NCBI Taxonomy" id="148309"/>
    <lineage>
        <taxon>Eukaryota</taxon>
        <taxon>Metazoa</taxon>
        <taxon>Ecdysozoa</taxon>
        <taxon>Nematoda</taxon>
        <taxon>Chromadorea</taxon>
        <taxon>Rhabditida</taxon>
        <taxon>Rhabditina</taxon>
        <taxon>Rhabditomorpha</taxon>
        <taxon>Strongyloidea</taxon>
        <taxon>Metastrongylidae</taxon>
        <taxon>Parelaphostrongylus</taxon>
    </lineage>
</organism>
<sequence>MNFSAANELTSPSTSPSGETAVSYIEDIVLEVLKKSPERSVEEQAKHAAIVKAYEELITEQEILDLSSQLRVEGNGNNERARTAMERLRQIVPEVQLTMPGNAPTEDFNEILMYGRSLDVYISPEVIKEYLQDIRQSMLQRLALQSVAKSTDRISSNETKDYPSYHARFTESWIFFYLDSERAGSVLIESLIDTGLMDRLFERRDDEIRGYEQRQEISLGTWTHSQMVTRASSGRLLHEELIELSVFSNPFHLDVTTVAKPLVQIPDTNIQLHFQIVEQRVFVEVTNRPE</sequence>
<reference evidence="1" key="1">
    <citation type="submission" date="2021-06" db="EMBL/GenBank/DDBJ databases">
        <title>Parelaphostrongylus tenuis whole genome reference sequence.</title>
        <authorList>
            <person name="Garwood T.J."/>
            <person name="Larsen P.A."/>
            <person name="Fountain-Jones N.M."/>
            <person name="Garbe J.R."/>
            <person name="Macchietto M.G."/>
            <person name="Kania S.A."/>
            <person name="Gerhold R.W."/>
            <person name="Richards J.E."/>
            <person name="Wolf T.M."/>
        </authorList>
    </citation>
    <scope>NUCLEOTIDE SEQUENCE</scope>
    <source>
        <strain evidence="1">MNPRO001-30</strain>
        <tissue evidence="1">Meninges</tissue>
    </source>
</reference>
<dbReference type="AlphaFoldDB" id="A0AAD5R827"/>
<accession>A0AAD5R827</accession>
<evidence type="ECO:0000313" key="1">
    <source>
        <dbReference type="EMBL" id="KAJ1371503.1"/>
    </source>
</evidence>
<keyword evidence="2" id="KW-1185">Reference proteome</keyword>
<gene>
    <name evidence="1" type="ORF">KIN20_033468</name>
</gene>
<dbReference type="Proteomes" id="UP001196413">
    <property type="component" value="Unassembled WGS sequence"/>
</dbReference>
<evidence type="ECO:0000313" key="2">
    <source>
        <dbReference type="Proteomes" id="UP001196413"/>
    </source>
</evidence>
<protein>
    <submittedName>
        <fullName evidence="1">Uncharacterized protein</fullName>
    </submittedName>
</protein>
<proteinExistence type="predicted"/>